<dbReference type="CDD" id="cd02440">
    <property type="entry name" value="AdoMet_MTases"/>
    <property type="match status" value="1"/>
</dbReference>
<dbReference type="InterPro" id="IPR011530">
    <property type="entry name" value="rRNA_adenine_dimethylase"/>
</dbReference>
<dbReference type="PROSITE" id="PS51689">
    <property type="entry name" value="SAM_RNA_A_N6_MT"/>
    <property type="match status" value="1"/>
</dbReference>
<evidence type="ECO:0000256" key="7">
    <source>
        <dbReference type="HAMAP-Rule" id="MF_00607"/>
    </source>
</evidence>
<comment type="catalytic activity">
    <reaction evidence="7">
        <text>adenosine(1518)/adenosine(1519) in 16S rRNA + 4 S-adenosyl-L-methionine = N(6)-dimethyladenosine(1518)/N(6)-dimethyladenosine(1519) in 16S rRNA + 4 S-adenosyl-L-homocysteine + 4 H(+)</text>
        <dbReference type="Rhea" id="RHEA:19609"/>
        <dbReference type="Rhea" id="RHEA-COMP:10232"/>
        <dbReference type="Rhea" id="RHEA-COMP:10233"/>
        <dbReference type="ChEBI" id="CHEBI:15378"/>
        <dbReference type="ChEBI" id="CHEBI:57856"/>
        <dbReference type="ChEBI" id="CHEBI:59789"/>
        <dbReference type="ChEBI" id="CHEBI:74411"/>
        <dbReference type="ChEBI" id="CHEBI:74493"/>
        <dbReference type="EC" id="2.1.1.182"/>
    </reaction>
</comment>
<dbReference type="HAMAP" id="MF_00607">
    <property type="entry name" value="16SrRNA_methyltr_A"/>
    <property type="match status" value="1"/>
</dbReference>
<keyword evidence="6 7" id="KW-0694">RNA-binding</keyword>
<dbReference type="InterPro" id="IPR020598">
    <property type="entry name" value="rRNA_Ade_methylase_Trfase_N"/>
</dbReference>
<reference evidence="10" key="1">
    <citation type="submission" date="2023-05" db="EMBL/GenBank/DDBJ databases">
        <title>Mycoplasma phocimorsus sp. nov., isolated from Scandinavian patients with seal finger or septic arthritis after contact with seals.</title>
        <authorList>
            <person name="Skafte-Holm A."/>
            <person name="Pedersen T.R."/>
            <person name="Froelund M."/>
            <person name="Stegger M."/>
            <person name="Qvortrup K."/>
            <person name="Michaels D.L."/>
            <person name="Brown D.R."/>
            <person name="Jensen J.S."/>
        </authorList>
    </citation>
    <scope>NUCLEOTIDE SEQUENCE</scope>
    <source>
        <strain evidence="10">M5725</strain>
    </source>
</reference>
<keyword evidence="11" id="KW-1185">Reference proteome</keyword>
<dbReference type="GO" id="GO:0052908">
    <property type="term" value="F:16S rRNA (adenine(1518)-N(6)/adenine(1519)-N(6))-dimethyltransferase activity"/>
    <property type="evidence" value="ECO:0007669"/>
    <property type="project" value="UniProtKB-EC"/>
</dbReference>
<accession>A0AAJ1PRZ5</accession>
<evidence type="ECO:0000256" key="5">
    <source>
        <dbReference type="ARBA" id="ARBA00022691"/>
    </source>
</evidence>
<comment type="similarity">
    <text evidence="7">Belongs to the class I-like SAM-binding methyltransferase superfamily. rRNA adenine N(6)-methyltransferase family. RsmA subfamily.</text>
</comment>
<dbReference type="EMBL" id="JASDDP010000014">
    <property type="protein sequence ID" value="MDJ1645751.1"/>
    <property type="molecule type" value="Genomic_DNA"/>
</dbReference>
<comment type="subcellular location">
    <subcellularLocation>
        <location evidence="7">Cytoplasm</location>
    </subcellularLocation>
</comment>
<feature type="domain" description="Ribosomal RNA adenine methylase transferase N-terminal" evidence="9">
    <location>
        <begin position="20"/>
        <end position="186"/>
    </location>
</feature>
<evidence type="ECO:0000313" key="10">
    <source>
        <dbReference type="EMBL" id="MDJ1645751.1"/>
    </source>
</evidence>
<feature type="binding site" evidence="7 8">
    <location>
        <position position="101"/>
    </location>
    <ligand>
        <name>S-adenosyl-L-methionine</name>
        <dbReference type="ChEBI" id="CHEBI:59789"/>
    </ligand>
</feature>
<dbReference type="SUPFAM" id="SSF53335">
    <property type="entry name" value="S-adenosyl-L-methionine-dependent methyltransferases"/>
    <property type="match status" value="1"/>
</dbReference>
<comment type="function">
    <text evidence="7">Specifically dimethylates two adjacent adenosines (A1518 and A1519) in the loop of a conserved hairpin near the 3'-end of 16S rRNA in the 30S particle. May play a critical role in biogenesis of 30S subunits.</text>
</comment>
<gene>
    <name evidence="7 10" type="primary">rsmA</name>
    <name evidence="7" type="synonym">ksgA</name>
    <name evidence="10" type="ORF">QLQ80_01435</name>
</gene>
<comment type="caution">
    <text evidence="10">The sequence shown here is derived from an EMBL/GenBank/DDBJ whole genome shotgun (WGS) entry which is preliminary data.</text>
</comment>
<evidence type="ECO:0000256" key="4">
    <source>
        <dbReference type="ARBA" id="ARBA00022679"/>
    </source>
</evidence>
<keyword evidence="2 7" id="KW-0698">rRNA processing</keyword>
<keyword evidence="1 7" id="KW-0963">Cytoplasm</keyword>
<dbReference type="InterPro" id="IPR001737">
    <property type="entry name" value="KsgA/Erm"/>
</dbReference>
<dbReference type="PANTHER" id="PTHR11727">
    <property type="entry name" value="DIMETHYLADENOSINE TRANSFERASE"/>
    <property type="match status" value="1"/>
</dbReference>
<feature type="binding site" evidence="7 8">
    <location>
        <position position="13"/>
    </location>
    <ligand>
        <name>S-adenosyl-L-methionine</name>
        <dbReference type="ChEBI" id="CHEBI:59789"/>
    </ligand>
</feature>
<dbReference type="InterPro" id="IPR023165">
    <property type="entry name" value="rRNA_Ade_diMease-like_C"/>
</dbReference>
<evidence type="ECO:0000259" key="9">
    <source>
        <dbReference type="SMART" id="SM00650"/>
    </source>
</evidence>
<evidence type="ECO:0000313" key="11">
    <source>
        <dbReference type="Proteomes" id="UP001224428"/>
    </source>
</evidence>
<evidence type="ECO:0000256" key="6">
    <source>
        <dbReference type="ARBA" id="ARBA00022884"/>
    </source>
</evidence>
<dbReference type="Pfam" id="PF00398">
    <property type="entry name" value="RrnaAD"/>
    <property type="match status" value="1"/>
</dbReference>
<protein>
    <recommendedName>
        <fullName evidence="7">Ribosomal RNA small subunit methyltransferase A</fullName>
        <ecNumber evidence="7">2.1.1.182</ecNumber>
    </recommendedName>
    <alternativeName>
        <fullName evidence="7">16S rRNA (adenine(1518)-N(6)/adenine(1519)-N(6))-dimethyltransferase</fullName>
    </alternativeName>
    <alternativeName>
        <fullName evidence="7">16S rRNA dimethyladenosine transferase</fullName>
    </alternativeName>
    <alternativeName>
        <fullName evidence="7">16S rRNA dimethylase</fullName>
    </alternativeName>
    <alternativeName>
        <fullName evidence="7">S-adenosylmethionine-6-N', N'-adenosyl(rRNA) dimethyltransferase</fullName>
    </alternativeName>
</protein>
<dbReference type="SMART" id="SM00650">
    <property type="entry name" value="rADc"/>
    <property type="match status" value="1"/>
</dbReference>
<dbReference type="GO" id="GO:0005829">
    <property type="term" value="C:cytosol"/>
    <property type="evidence" value="ECO:0007669"/>
    <property type="project" value="TreeGrafter"/>
</dbReference>
<dbReference type="PANTHER" id="PTHR11727:SF7">
    <property type="entry name" value="DIMETHYLADENOSINE TRANSFERASE-RELATED"/>
    <property type="match status" value="1"/>
</dbReference>
<dbReference type="InterPro" id="IPR029063">
    <property type="entry name" value="SAM-dependent_MTases_sf"/>
</dbReference>
<dbReference type="RefSeq" id="WP_283823933.1">
    <property type="nucleotide sequence ID" value="NZ_JASDAY010000046.1"/>
</dbReference>
<name>A0AAJ1PRZ5_9MOLU</name>
<dbReference type="EC" id="2.1.1.182" evidence="7"/>
<evidence type="ECO:0000256" key="1">
    <source>
        <dbReference type="ARBA" id="ARBA00022490"/>
    </source>
</evidence>
<proteinExistence type="inferred from homology"/>
<keyword evidence="3 7" id="KW-0489">Methyltransferase</keyword>
<evidence type="ECO:0000256" key="3">
    <source>
        <dbReference type="ARBA" id="ARBA00022603"/>
    </source>
</evidence>
<sequence length="260" mass="30105">MDKVIAKKKFGQNFLKDKNIKNAIVESANITPNEIIVEIGPGTGAITSLILQNNVKLIAYEIDNDLASRLEKQFKNDNFTLINKDVLECEFPKQKFKVIANIPYYITSDILFKLFDNYKNISLAIIMMQKEVADRLIAKENTANYSKLTMVNNIYCETQKLFDVPNFAFEPVPKVTSSVVKMTFKNNIEPNHFKIRKFIANCFRFRRKFLTKNLENIYKKEEVMQALSSLKLNINSRAQELSLETIIKLMKILERSNNDN</sequence>
<feature type="binding site" evidence="7 8">
    <location>
        <position position="85"/>
    </location>
    <ligand>
        <name>S-adenosyl-L-methionine</name>
        <dbReference type="ChEBI" id="CHEBI:59789"/>
    </ligand>
</feature>
<dbReference type="NCBIfam" id="TIGR00755">
    <property type="entry name" value="ksgA"/>
    <property type="match status" value="1"/>
</dbReference>
<dbReference type="Gene3D" id="1.10.8.100">
    <property type="entry name" value="Ribosomal RNA adenine dimethylase-like, domain 2"/>
    <property type="match status" value="1"/>
</dbReference>
<dbReference type="AlphaFoldDB" id="A0AAJ1PRZ5"/>
<feature type="binding site" evidence="7 8">
    <location>
        <position position="61"/>
    </location>
    <ligand>
        <name>S-adenosyl-L-methionine</name>
        <dbReference type="ChEBI" id="CHEBI:59789"/>
    </ligand>
</feature>
<keyword evidence="4 7" id="KW-0808">Transferase</keyword>
<dbReference type="GO" id="GO:0003723">
    <property type="term" value="F:RNA binding"/>
    <property type="evidence" value="ECO:0007669"/>
    <property type="project" value="UniProtKB-UniRule"/>
</dbReference>
<feature type="binding site" evidence="7 8">
    <location>
        <position position="40"/>
    </location>
    <ligand>
        <name>S-adenosyl-L-methionine</name>
        <dbReference type="ChEBI" id="CHEBI:59789"/>
    </ligand>
</feature>
<dbReference type="Gene3D" id="3.40.50.150">
    <property type="entry name" value="Vaccinia Virus protein VP39"/>
    <property type="match status" value="1"/>
</dbReference>
<evidence type="ECO:0000256" key="8">
    <source>
        <dbReference type="PROSITE-ProRule" id="PRU01026"/>
    </source>
</evidence>
<dbReference type="PROSITE" id="PS01131">
    <property type="entry name" value="RRNA_A_DIMETH"/>
    <property type="match status" value="1"/>
</dbReference>
<feature type="binding site" evidence="7 8">
    <location>
        <position position="15"/>
    </location>
    <ligand>
        <name>S-adenosyl-L-methionine</name>
        <dbReference type="ChEBI" id="CHEBI:59789"/>
    </ligand>
</feature>
<dbReference type="Proteomes" id="UP001224428">
    <property type="component" value="Unassembled WGS sequence"/>
</dbReference>
<organism evidence="10 11">
    <name type="scientific">Mycoplasma phocimorsus</name>
    <dbReference type="NCBI Taxonomy" id="3045839"/>
    <lineage>
        <taxon>Bacteria</taxon>
        <taxon>Bacillati</taxon>
        <taxon>Mycoplasmatota</taxon>
        <taxon>Mollicutes</taxon>
        <taxon>Mycoplasmataceae</taxon>
        <taxon>Mycoplasma</taxon>
    </lineage>
</organism>
<keyword evidence="5 7" id="KW-0949">S-adenosyl-L-methionine</keyword>
<dbReference type="InterPro" id="IPR020596">
    <property type="entry name" value="rRNA_Ade_Mease_Trfase_CS"/>
</dbReference>
<evidence type="ECO:0000256" key="2">
    <source>
        <dbReference type="ARBA" id="ARBA00022552"/>
    </source>
</evidence>